<dbReference type="Proteomes" id="UP000177165">
    <property type="component" value="Unassembled WGS sequence"/>
</dbReference>
<reference evidence="3 4" key="1">
    <citation type="journal article" date="2016" name="Nat. Commun.">
        <title>Thousands of microbial genomes shed light on interconnected biogeochemical processes in an aquifer system.</title>
        <authorList>
            <person name="Anantharaman K."/>
            <person name="Brown C.T."/>
            <person name="Hug L.A."/>
            <person name="Sharon I."/>
            <person name="Castelle C.J."/>
            <person name="Probst A.J."/>
            <person name="Thomas B.C."/>
            <person name="Singh A."/>
            <person name="Wilkins M.J."/>
            <person name="Karaoz U."/>
            <person name="Brodie E.L."/>
            <person name="Williams K.H."/>
            <person name="Hubbard S.S."/>
            <person name="Banfield J.F."/>
        </authorList>
    </citation>
    <scope>NUCLEOTIDE SEQUENCE [LARGE SCALE GENOMIC DNA]</scope>
</reference>
<keyword evidence="2" id="KW-0812">Transmembrane</keyword>
<feature type="transmembrane region" description="Helical" evidence="2">
    <location>
        <begin position="64"/>
        <end position="90"/>
    </location>
</feature>
<dbReference type="STRING" id="1798540.A3B74_04605"/>
<dbReference type="EMBL" id="MHKB01000013">
    <property type="protein sequence ID" value="OGY78630.1"/>
    <property type="molecule type" value="Genomic_DNA"/>
</dbReference>
<sequence length="95" mass="10786">MHMNQHNLKENLQNLHDPDFDESEQEDASPPASHTQVGSRVERSTSTATIFSLDEILNHIPPRIAFVFGLMLSFMIIATVGFLWALPLIWKQIIS</sequence>
<organism evidence="3 4">
    <name type="scientific">Candidatus Kerfeldbacteria bacterium RIFCSPHIGHO2_02_FULL_42_14</name>
    <dbReference type="NCBI Taxonomy" id="1798540"/>
    <lineage>
        <taxon>Bacteria</taxon>
        <taxon>Candidatus Kerfeldiibacteriota</taxon>
    </lineage>
</organism>
<feature type="region of interest" description="Disordered" evidence="1">
    <location>
        <begin position="1"/>
        <end position="43"/>
    </location>
</feature>
<evidence type="ECO:0000256" key="1">
    <source>
        <dbReference type="SAM" id="MobiDB-lite"/>
    </source>
</evidence>
<evidence type="ECO:0000313" key="4">
    <source>
        <dbReference type="Proteomes" id="UP000177165"/>
    </source>
</evidence>
<feature type="compositionally biased region" description="Polar residues" evidence="1">
    <location>
        <begin position="1"/>
        <end position="14"/>
    </location>
</feature>
<dbReference type="AlphaFoldDB" id="A0A1G2ARH8"/>
<accession>A0A1G2ARH8</accession>
<keyword evidence="2" id="KW-1133">Transmembrane helix</keyword>
<evidence type="ECO:0000256" key="2">
    <source>
        <dbReference type="SAM" id="Phobius"/>
    </source>
</evidence>
<protein>
    <submittedName>
        <fullName evidence="3">Uncharacterized protein</fullName>
    </submittedName>
</protein>
<gene>
    <name evidence="3" type="ORF">A3B74_04605</name>
</gene>
<proteinExistence type="predicted"/>
<name>A0A1G2ARH8_9BACT</name>
<feature type="compositionally biased region" description="Polar residues" evidence="1">
    <location>
        <begin position="32"/>
        <end position="43"/>
    </location>
</feature>
<evidence type="ECO:0000313" key="3">
    <source>
        <dbReference type="EMBL" id="OGY78630.1"/>
    </source>
</evidence>
<comment type="caution">
    <text evidence="3">The sequence shown here is derived from an EMBL/GenBank/DDBJ whole genome shotgun (WGS) entry which is preliminary data.</text>
</comment>
<keyword evidence="2" id="KW-0472">Membrane</keyword>